<dbReference type="GO" id="GO:0030198">
    <property type="term" value="P:extracellular matrix organization"/>
    <property type="evidence" value="ECO:0007669"/>
    <property type="project" value="TreeGrafter"/>
</dbReference>
<keyword evidence="6" id="KW-0106">Calcium</keyword>
<feature type="binding site" evidence="6">
    <location>
        <position position="51"/>
    </location>
    <ligand>
        <name>Zn(2+)</name>
        <dbReference type="ChEBI" id="CHEBI:29105"/>
        <label>1</label>
    </ligand>
</feature>
<dbReference type="GO" id="GO:0031012">
    <property type="term" value="C:extracellular matrix"/>
    <property type="evidence" value="ECO:0007669"/>
    <property type="project" value="InterPro"/>
</dbReference>
<organism evidence="8 9">
    <name type="scientific">Oldenlandia corymbosa var. corymbosa</name>
    <dbReference type="NCBI Taxonomy" id="529605"/>
    <lineage>
        <taxon>Eukaryota</taxon>
        <taxon>Viridiplantae</taxon>
        <taxon>Streptophyta</taxon>
        <taxon>Embryophyta</taxon>
        <taxon>Tracheophyta</taxon>
        <taxon>Spermatophyta</taxon>
        <taxon>Magnoliopsida</taxon>
        <taxon>eudicotyledons</taxon>
        <taxon>Gunneridae</taxon>
        <taxon>Pentapetalae</taxon>
        <taxon>asterids</taxon>
        <taxon>lamiids</taxon>
        <taxon>Gentianales</taxon>
        <taxon>Rubiaceae</taxon>
        <taxon>Rubioideae</taxon>
        <taxon>Spermacoceae</taxon>
        <taxon>Hedyotis-Oldenlandia complex</taxon>
        <taxon>Oldenlandia</taxon>
    </lineage>
</organism>
<feature type="binding site" evidence="6">
    <location>
        <position position="56"/>
    </location>
    <ligand>
        <name>Ca(2+)</name>
        <dbReference type="ChEBI" id="CHEBI:29108"/>
        <label>1</label>
    </ligand>
</feature>
<dbReference type="InterPro" id="IPR021190">
    <property type="entry name" value="Pept_M10A"/>
</dbReference>
<keyword evidence="1" id="KW-0645">Protease</keyword>
<dbReference type="InterPro" id="IPR024079">
    <property type="entry name" value="MetalloPept_cat_dom_sf"/>
</dbReference>
<evidence type="ECO:0000256" key="6">
    <source>
        <dbReference type="PIRSR" id="PIRSR621190-2"/>
    </source>
</evidence>
<feature type="binding site" evidence="6">
    <location>
        <position position="16"/>
    </location>
    <ligand>
        <name>Ca(2+)</name>
        <dbReference type="ChEBI" id="CHEBI:29108"/>
        <label>2</label>
    </ligand>
</feature>
<comment type="cofactor">
    <cofactor evidence="6">
        <name>Ca(2+)</name>
        <dbReference type="ChEBI" id="CHEBI:29108"/>
    </cofactor>
    <text evidence="6">Can bind about 5 Ca(2+) ions per subunit.</text>
</comment>
<reference evidence="8" key="1">
    <citation type="submission" date="2023-03" db="EMBL/GenBank/DDBJ databases">
        <authorList>
            <person name="Julca I."/>
        </authorList>
    </citation>
    <scope>NUCLEOTIDE SEQUENCE</scope>
</reference>
<dbReference type="SUPFAM" id="SSF55486">
    <property type="entry name" value="Metalloproteases ('zincins'), catalytic domain"/>
    <property type="match status" value="1"/>
</dbReference>
<dbReference type="GO" id="GO:0006508">
    <property type="term" value="P:proteolysis"/>
    <property type="evidence" value="ECO:0007669"/>
    <property type="project" value="UniProtKB-KW"/>
</dbReference>
<evidence type="ECO:0000313" key="8">
    <source>
        <dbReference type="EMBL" id="CAI9109663.1"/>
    </source>
</evidence>
<dbReference type="GO" id="GO:0008270">
    <property type="term" value="F:zinc ion binding"/>
    <property type="evidence" value="ECO:0007669"/>
    <property type="project" value="InterPro"/>
</dbReference>
<evidence type="ECO:0000313" key="9">
    <source>
        <dbReference type="Proteomes" id="UP001161247"/>
    </source>
</evidence>
<name>A0AAV1DSG6_OLDCO</name>
<keyword evidence="2 6" id="KW-0479">Metal-binding</keyword>
<feature type="binding site" evidence="6">
    <location>
        <position position="56"/>
    </location>
    <ligand>
        <name>Ca(2+)</name>
        <dbReference type="ChEBI" id="CHEBI:29108"/>
        <label>3</label>
    </ligand>
</feature>
<feature type="binding site" evidence="6">
    <location>
        <position position="97"/>
    </location>
    <ligand>
        <name>Zn(2+)</name>
        <dbReference type="ChEBI" id="CHEBI:29105"/>
        <label>2</label>
        <note>catalytic</note>
    </ligand>
</feature>
<evidence type="ECO:0000256" key="1">
    <source>
        <dbReference type="ARBA" id="ARBA00022670"/>
    </source>
</evidence>
<keyword evidence="3" id="KW-0378">Hydrolase</keyword>
<feature type="binding site" evidence="6">
    <location>
        <position position="26"/>
    </location>
    <ligand>
        <name>Zn(2+)</name>
        <dbReference type="ChEBI" id="CHEBI:29105"/>
        <label>1</label>
    </ligand>
</feature>
<dbReference type="Pfam" id="PF00413">
    <property type="entry name" value="Peptidase_M10"/>
    <property type="match status" value="1"/>
</dbReference>
<feature type="binding site" evidence="6">
    <location>
        <position position="34"/>
    </location>
    <ligand>
        <name>Ca(2+)</name>
        <dbReference type="ChEBI" id="CHEBI:29108"/>
        <label>3</label>
    </ligand>
</feature>
<feature type="binding site" evidence="6">
    <location>
        <position position="83"/>
    </location>
    <ligand>
        <name>Zn(2+)</name>
        <dbReference type="ChEBI" id="CHEBI:29105"/>
        <label>2</label>
        <note>catalytic</note>
    </ligand>
</feature>
<dbReference type="EMBL" id="OX459123">
    <property type="protein sequence ID" value="CAI9109663.1"/>
    <property type="molecule type" value="Genomic_DNA"/>
</dbReference>
<feature type="active site" evidence="5">
    <location>
        <position position="80"/>
    </location>
</feature>
<keyword evidence="9" id="KW-1185">Reference proteome</keyword>
<dbReference type="Proteomes" id="UP001161247">
    <property type="component" value="Chromosome 6"/>
</dbReference>
<protein>
    <submittedName>
        <fullName evidence="8">OLC1v1009525C1</fullName>
    </submittedName>
</protein>
<feature type="domain" description="Peptidase metallopeptidase" evidence="7">
    <location>
        <begin position="3"/>
        <end position="124"/>
    </location>
</feature>
<dbReference type="PANTHER" id="PTHR10201">
    <property type="entry name" value="MATRIX METALLOPROTEINASE"/>
    <property type="match status" value="1"/>
</dbReference>
<gene>
    <name evidence="8" type="ORF">OLC1_LOCUS17506</name>
</gene>
<dbReference type="PRINTS" id="PR00138">
    <property type="entry name" value="MATRIXIN"/>
</dbReference>
<feature type="binding site" evidence="6">
    <location>
        <position position="89"/>
    </location>
    <ligand>
        <name>Zn(2+)</name>
        <dbReference type="ChEBI" id="CHEBI:29105"/>
        <label>2</label>
        <note>catalytic</note>
    </ligand>
</feature>
<comment type="cofactor">
    <cofactor evidence="6">
        <name>Zn(2+)</name>
        <dbReference type="ChEBI" id="CHEBI:29105"/>
    </cofactor>
    <text evidence="6">Binds 2 Zn(2+) ions per subunit.</text>
</comment>
<evidence type="ECO:0000259" key="7">
    <source>
        <dbReference type="SMART" id="SM00235"/>
    </source>
</evidence>
<feature type="binding site" evidence="6">
    <location>
        <position position="33"/>
    </location>
    <ligand>
        <name>Ca(2+)</name>
        <dbReference type="ChEBI" id="CHEBI:29108"/>
        <label>3</label>
    </ligand>
</feature>
<dbReference type="InterPro" id="IPR006026">
    <property type="entry name" value="Peptidase_Metallo"/>
</dbReference>
<dbReference type="PANTHER" id="PTHR10201:SF272">
    <property type="entry name" value="METALLOENDOPROTEINASE 5-MMP"/>
    <property type="match status" value="1"/>
</dbReference>
<dbReference type="InterPro" id="IPR001818">
    <property type="entry name" value="Pept_M10_metallopeptidase"/>
</dbReference>
<feature type="binding site" evidence="6">
    <location>
        <position position="79"/>
    </location>
    <ligand>
        <name>Zn(2+)</name>
        <dbReference type="ChEBI" id="CHEBI:29105"/>
        <label>2</label>
        <note>catalytic</note>
    </ligand>
</feature>
<dbReference type="AlphaFoldDB" id="A0AAV1DSG6"/>
<accession>A0AAV1DSG6</accession>
<evidence type="ECO:0000256" key="3">
    <source>
        <dbReference type="ARBA" id="ARBA00022801"/>
    </source>
</evidence>
<proteinExistence type="predicted"/>
<evidence type="ECO:0000256" key="5">
    <source>
        <dbReference type="PIRSR" id="PIRSR621190-1"/>
    </source>
</evidence>
<feature type="binding site" evidence="6">
    <location>
        <position position="28"/>
    </location>
    <ligand>
        <name>Zn(2+)</name>
        <dbReference type="ChEBI" id="CHEBI:29105"/>
        <label>1</label>
    </ligand>
</feature>
<dbReference type="GO" id="GO:0030574">
    <property type="term" value="P:collagen catabolic process"/>
    <property type="evidence" value="ECO:0007669"/>
    <property type="project" value="TreeGrafter"/>
</dbReference>
<keyword evidence="4 6" id="KW-0862">Zinc</keyword>
<evidence type="ECO:0000256" key="4">
    <source>
        <dbReference type="ARBA" id="ARBA00022833"/>
    </source>
</evidence>
<evidence type="ECO:0000256" key="2">
    <source>
        <dbReference type="ARBA" id="ARBA00022723"/>
    </source>
</evidence>
<dbReference type="GO" id="GO:0004222">
    <property type="term" value="F:metalloendopeptidase activity"/>
    <property type="evidence" value="ECO:0007669"/>
    <property type="project" value="InterPro"/>
</dbReference>
<dbReference type="SMART" id="SM00235">
    <property type="entry name" value="ZnMc"/>
    <property type="match status" value="1"/>
</dbReference>
<feature type="binding site" evidence="6">
    <location>
        <position position="53"/>
    </location>
    <ligand>
        <name>Ca(2+)</name>
        <dbReference type="ChEBI" id="CHEBI:29108"/>
        <label>3</label>
    </ligand>
</feature>
<dbReference type="Gene3D" id="3.40.390.10">
    <property type="entry name" value="Collagenase (Catalytic Domain)"/>
    <property type="match status" value="1"/>
</dbReference>
<sequence>MIPMIFVETNDVNYADIMIGFYFGYHGDDSPFDGLFGMHAYSFPPEIGLLHLDGDELWVVDPDKLKFAFSTDLESMAIHEIGHVLGLGHSRIKSAVMYPTTPPNKRIVDLTKDDVNGLQQLYEVNPNFKPGPNWESSSLEYSRGDKEFWLEHAFGDDSSLFFID</sequence>